<comment type="caution">
    <text evidence="1">The sequence shown here is derived from an EMBL/GenBank/DDBJ whole genome shotgun (WGS) entry which is preliminary data.</text>
</comment>
<proteinExistence type="predicted"/>
<protein>
    <submittedName>
        <fullName evidence="1">Carbamoyl-phosphate synthase (Glutamine-hydrolyzing) cpa2</fullName>
    </submittedName>
</protein>
<evidence type="ECO:0000313" key="2">
    <source>
        <dbReference type="Proteomes" id="UP001212841"/>
    </source>
</evidence>
<organism evidence="1 2">
    <name type="scientific">Rhizophlyctis rosea</name>
    <dbReference type="NCBI Taxonomy" id="64517"/>
    <lineage>
        <taxon>Eukaryota</taxon>
        <taxon>Fungi</taxon>
        <taxon>Fungi incertae sedis</taxon>
        <taxon>Chytridiomycota</taxon>
        <taxon>Chytridiomycota incertae sedis</taxon>
        <taxon>Chytridiomycetes</taxon>
        <taxon>Rhizophlyctidales</taxon>
        <taxon>Rhizophlyctidaceae</taxon>
        <taxon>Rhizophlyctis</taxon>
    </lineage>
</organism>
<dbReference type="Proteomes" id="UP001212841">
    <property type="component" value="Unassembled WGS sequence"/>
</dbReference>
<dbReference type="AlphaFoldDB" id="A0AAD5S9I1"/>
<evidence type="ECO:0000313" key="1">
    <source>
        <dbReference type="EMBL" id="KAJ3036791.1"/>
    </source>
</evidence>
<dbReference type="EMBL" id="JADGJD010001901">
    <property type="protein sequence ID" value="KAJ3036791.1"/>
    <property type="molecule type" value="Genomic_DNA"/>
</dbReference>
<accession>A0AAD5S9I1</accession>
<keyword evidence="2" id="KW-1185">Reference proteome</keyword>
<sequence>MSLAFGYQSNLNCGGAFYHGGVLKRHNNQVLGTPERTLELSEDRDLFAQALKDINIPVARSTAAVNHIGYLVVVRSAFNP</sequence>
<reference evidence="1" key="1">
    <citation type="submission" date="2020-05" db="EMBL/GenBank/DDBJ databases">
        <title>Phylogenomic resolution of chytrid fungi.</title>
        <authorList>
            <person name="Stajich J.E."/>
            <person name="Amses K."/>
            <person name="Simmons R."/>
            <person name="Seto K."/>
            <person name="Myers J."/>
            <person name="Bonds A."/>
            <person name="Quandt C.A."/>
            <person name="Barry K."/>
            <person name="Liu P."/>
            <person name="Grigoriev I."/>
            <person name="Longcore J.E."/>
            <person name="James T.Y."/>
        </authorList>
    </citation>
    <scope>NUCLEOTIDE SEQUENCE</scope>
    <source>
        <strain evidence="1">JEL0318</strain>
    </source>
</reference>
<name>A0AAD5S9I1_9FUNG</name>
<gene>
    <name evidence="1" type="primary">CPA2_1</name>
    <name evidence="1" type="ORF">HK097_003738</name>
</gene>